<dbReference type="EMBL" id="JAUJLE010000018">
    <property type="protein sequence ID" value="KAK1007203.1"/>
    <property type="molecule type" value="Genomic_DNA"/>
</dbReference>
<comment type="caution">
    <text evidence="1">The sequence shown here is derived from an EMBL/GenBank/DDBJ whole genome shotgun (WGS) entry which is preliminary data.</text>
</comment>
<reference evidence="1" key="1">
    <citation type="submission" date="2023-06" db="EMBL/GenBank/DDBJ databases">
        <title>Black Yeasts Isolated from many extreme environments.</title>
        <authorList>
            <person name="Coleine C."/>
            <person name="Stajich J.E."/>
            <person name="Selbmann L."/>
        </authorList>
    </citation>
    <scope>NUCLEOTIDE SEQUENCE</scope>
    <source>
        <strain evidence="1">CCFEE 5200</strain>
    </source>
</reference>
<sequence>MAYAGFQVGFPFNRNGGMNGFGPYGGQSGFGLLGPGPFGDLGNAHNRDPFMDPYSNQNNQQQYLEALQDAYLNGVISRSQGRYIARQMAAGGGGYNGGNGGYGNYSGGGWPGNGYGSSGGCPYCQQSGYGGQRFRGLIGGTCPIHGFAI</sequence>
<name>A0AAN6KXS7_9PEZI</name>
<proteinExistence type="predicted"/>
<protein>
    <submittedName>
        <fullName evidence="1">Uncharacterized protein</fullName>
    </submittedName>
</protein>
<evidence type="ECO:0000313" key="2">
    <source>
        <dbReference type="Proteomes" id="UP001175353"/>
    </source>
</evidence>
<dbReference type="Proteomes" id="UP001175353">
    <property type="component" value="Unassembled WGS sequence"/>
</dbReference>
<keyword evidence="2" id="KW-1185">Reference proteome</keyword>
<dbReference type="AlphaFoldDB" id="A0AAN6KXS7"/>
<accession>A0AAN6KXS7</accession>
<evidence type="ECO:0000313" key="1">
    <source>
        <dbReference type="EMBL" id="KAK1007203.1"/>
    </source>
</evidence>
<gene>
    <name evidence="1" type="ORF">LTR91_003412</name>
</gene>
<organism evidence="1 2">
    <name type="scientific">Friedmanniomyces endolithicus</name>
    <dbReference type="NCBI Taxonomy" id="329885"/>
    <lineage>
        <taxon>Eukaryota</taxon>
        <taxon>Fungi</taxon>
        <taxon>Dikarya</taxon>
        <taxon>Ascomycota</taxon>
        <taxon>Pezizomycotina</taxon>
        <taxon>Dothideomycetes</taxon>
        <taxon>Dothideomycetidae</taxon>
        <taxon>Mycosphaerellales</taxon>
        <taxon>Teratosphaeriaceae</taxon>
        <taxon>Friedmanniomyces</taxon>
    </lineage>
</organism>